<dbReference type="AlphaFoldDB" id="A0A2A2HBW4"/>
<dbReference type="EMBL" id="LWMS01000010">
    <property type="protein sequence ID" value="PWL08610.1"/>
    <property type="molecule type" value="Genomic_DNA"/>
</dbReference>
<name>A0A2A2HBW4_9EURY</name>
<accession>A0A2A2HBW4</accession>
<keyword evidence="4" id="KW-1185">Reference proteome</keyword>
<evidence type="ECO:0000313" key="4">
    <source>
        <dbReference type="Proteomes" id="UP000217528"/>
    </source>
</evidence>
<evidence type="ECO:0000313" key="5">
    <source>
        <dbReference type="Proteomes" id="UP000246004"/>
    </source>
</evidence>
<dbReference type="RefSeq" id="WP_095609031.1">
    <property type="nucleotide sequence ID" value="NZ_CAUHCB010000013.1"/>
</dbReference>
<proteinExistence type="predicted"/>
<protein>
    <submittedName>
        <fullName evidence="2">Uncharacterized protein</fullName>
    </submittedName>
</protein>
<dbReference type="Proteomes" id="UP000246004">
    <property type="component" value="Unassembled WGS sequence"/>
</dbReference>
<keyword evidence="1" id="KW-0812">Transmembrane</keyword>
<reference evidence="3 5" key="1">
    <citation type="submission" date="2016-04" db="EMBL/GenBank/DDBJ databases">
        <title>Genome sequence of Methanosphaera cuniculi DSM 4103.</title>
        <authorList>
            <person name="Poehlein A."/>
            <person name="Seedorf H."/>
            <person name="Daniel R."/>
        </authorList>
    </citation>
    <scope>NUCLEOTIDE SEQUENCE [LARGE SCALE GENOMIC DNA]</scope>
    <source>
        <strain evidence="3 5">DSM 4103</strain>
    </source>
</reference>
<keyword evidence="1" id="KW-0472">Membrane</keyword>
<organism evidence="2 4">
    <name type="scientific">Methanosphaera cuniculi</name>
    <dbReference type="NCBI Taxonomy" id="1077256"/>
    <lineage>
        <taxon>Archaea</taxon>
        <taxon>Methanobacteriati</taxon>
        <taxon>Methanobacteriota</taxon>
        <taxon>Methanomada group</taxon>
        <taxon>Methanobacteria</taxon>
        <taxon>Methanobacteriales</taxon>
        <taxon>Methanobacteriaceae</taxon>
        <taxon>Methanosphaera</taxon>
    </lineage>
</organism>
<comment type="caution">
    <text evidence="2">The sequence shown here is derived from an EMBL/GenBank/DDBJ whole genome shotgun (WGS) entry which is preliminary data.</text>
</comment>
<gene>
    <name evidence="2" type="ORF">ASJ82_06975</name>
    <name evidence="3" type="ORF">MSCUN_03220</name>
</gene>
<keyword evidence="1" id="KW-1133">Transmembrane helix</keyword>
<reference evidence="2 4" key="2">
    <citation type="journal article" date="2017" name="BMC Genomics">
        <title>Genomic analysis of methanogenic archaea reveals a shift towards energy conservation.</title>
        <authorList>
            <person name="Gilmore S.P."/>
            <person name="Henske J.K."/>
            <person name="Sexton J.A."/>
            <person name="Solomon K.V."/>
            <person name="Seppala S."/>
            <person name="Yoo J.I."/>
            <person name="Huyett L.M."/>
            <person name="Pressman A."/>
            <person name="Cogan J.Z."/>
            <person name="Kivenson V."/>
            <person name="Peng X."/>
            <person name="Tan Y."/>
            <person name="Valentine D.L."/>
            <person name="O'Malley M.A."/>
        </authorList>
    </citation>
    <scope>NUCLEOTIDE SEQUENCE [LARGE SCALE GENOMIC DNA]</scope>
    <source>
        <strain evidence="2 4">1R-7</strain>
    </source>
</reference>
<dbReference type="Proteomes" id="UP000217528">
    <property type="component" value="Unassembled WGS sequence"/>
</dbReference>
<sequence>MNIIKDIHAQLSTEIILILSSILIITLITAQMTLDYENKITTKTQQILNTTRNTILTKI</sequence>
<dbReference type="EMBL" id="LMVN01000024">
    <property type="protein sequence ID" value="PAV06857.1"/>
    <property type="molecule type" value="Genomic_DNA"/>
</dbReference>
<feature type="transmembrane region" description="Helical" evidence="1">
    <location>
        <begin position="15"/>
        <end position="34"/>
    </location>
</feature>
<evidence type="ECO:0000313" key="2">
    <source>
        <dbReference type="EMBL" id="PAV06857.1"/>
    </source>
</evidence>
<evidence type="ECO:0000256" key="1">
    <source>
        <dbReference type="SAM" id="Phobius"/>
    </source>
</evidence>
<evidence type="ECO:0000313" key="3">
    <source>
        <dbReference type="EMBL" id="PWL08610.1"/>
    </source>
</evidence>